<dbReference type="InterPro" id="IPR005149">
    <property type="entry name" value="Tscrpt_reg_PadR_N"/>
</dbReference>
<sequence length="178" mass="19433">MSLATVLMGVLVDGPAHGYDLKRGHDERFPSARPLAYGQVYATLARLERDGLVETTGTERGSGPERTTYRLTAAGREALTAWLHETEQPGPYAAHELVRRTVTALHAGVDAGDVLRRQRAVHMDALRALVRERDAASDVGARIALDHTIAHLDADLRWLDDARARVEQAPAPTTRSPS</sequence>
<dbReference type="PANTHER" id="PTHR43252:SF6">
    <property type="entry name" value="NEGATIVE TRANSCRIPTION REGULATOR PADR"/>
    <property type="match status" value="1"/>
</dbReference>
<dbReference type="PANTHER" id="PTHR43252">
    <property type="entry name" value="TRANSCRIPTIONAL REGULATOR YQJI"/>
    <property type="match status" value="1"/>
</dbReference>
<name>A0ABR6UC33_9ACTN</name>
<dbReference type="Pfam" id="PF03551">
    <property type="entry name" value="PadR"/>
    <property type="match status" value="1"/>
</dbReference>
<evidence type="ECO:0000313" key="3">
    <source>
        <dbReference type="Proteomes" id="UP000604001"/>
    </source>
</evidence>
<keyword evidence="3" id="KW-1185">Reference proteome</keyword>
<dbReference type="RefSeq" id="WP_186347194.1">
    <property type="nucleotide sequence ID" value="NZ_BMMR01000001.1"/>
</dbReference>
<dbReference type="Gene3D" id="1.10.10.10">
    <property type="entry name" value="Winged helix-like DNA-binding domain superfamily/Winged helix DNA-binding domain"/>
    <property type="match status" value="1"/>
</dbReference>
<reference evidence="2 3" key="1">
    <citation type="submission" date="2020-08" db="EMBL/GenBank/DDBJ databases">
        <title>novel species in genus Nocardioides.</title>
        <authorList>
            <person name="Zhang G."/>
        </authorList>
    </citation>
    <scope>NUCLEOTIDE SEQUENCE [LARGE SCALE GENOMIC DNA]</scope>
    <source>
        <strain evidence="2 3">SC8A-24</strain>
    </source>
</reference>
<accession>A0ABR6UC33</accession>
<feature type="domain" description="Transcription regulator PadR N-terminal" evidence="1">
    <location>
        <begin position="8"/>
        <end position="80"/>
    </location>
</feature>
<evidence type="ECO:0000259" key="1">
    <source>
        <dbReference type="Pfam" id="PF03551"/>
    </source>
</evidence>
<protein>
    <submittedName>
        <fullName evidence="2">PadR family transcriptional regulator</fullName>
    </submittedName>
</protein>
<dbReference type="Proteomes" id="UP000604001">
    <property type="component" value="Unassembled WGS sequence"/>
</dbReference>
<evidence type="ECO:0000313" key="2">
    <source>
        <dbReference type="EMBL" id="MBC2962001.1"/>
    </source>
</evidence>
<comment type="caution">
    <text evidence="2">The sequence shown here is derived from an EMBL/GenBank/DDBJ whole genome shotgun (WGS) entry which is preliminary data.</text>
</comment>
<dbReference type="SUPFAM" id="SSF46785">
    <property type="entry name" value="Winged helix' DNA-binding domain"/>
    <property type="match status" value="1"/>
</dbReference>
<organism evidence="2 3">
    <name type="scientific">Nocardioides deserti</name>
    <dbReference type="NCBI Taxonomy" id="1588644"/>
    <lineage>
        <taxon>Bacteria</taxon>
        <taxon>Bacillati</taxon>
        <taxon>Actinomycetota</taxon>
        <taxon>Actinomycetes</taxon>
        <taxon>Propionibacteriales</taxon>
        <taxon>Nocardioidaceae</taxon>
        <taxon>Nocardioides</taxon>
    </lineage>
</organism>
<dbReference type="InterPro" id="IPR036388">
    <property type="entry name" value="WH-like_DNA-bd_sf"/>
</dbReference>
<dbReference type="InterPro" id="IPR036390">
    <property type="entry name" value="WH_DNA-bd_sf"/>
</dbReference>
<gene>
    <name evidence="2" type="ORF">H7344_17035</name>
</gene>
<dbReference type="EMBL" id="JACMYC010000014">
    <property type="protein sequence ID" value="MBC2962001.1"/>
    <property type="molecule type" value="Genomic_DNA"/>
</dbReference>
<proteinExistence type="predicted"/>